<dbReference type="OMA" id="RHCGINQ"/>
<dbReference type="Pfam" id="PF15005">
    <property type="entry name" value="IZUMO"/>
    <property type="match status" value="1"/>
</dbReference>
<reference evidence="3" key="2">
    <citation type="submission" date="2025-08" db="UniProtKB">
        <authorList>
            <consortium name="Ensembl"/>
        </authorList>
    </citation>
    <scope>IDENTIFICATION</scope>
</reference>
<evidence type="ECO:0000313" key="3">
    <source>
        <dbReference type="Ensembl" id="ENSPMRP00000031437.1"/>
    </source>
</evidence>
<accession>A0A670K9G0</accession>
<reference evidence="3" key="3">
    <citation type="submission" date="2025-09" db="UniProtKB">
        <authorList>
            <consortium name="Ensembl"/>
        </authorList>
    </citation>
    <scope>IDENTIFICATION</scope>
</reference>
<dbReference type="InterPro" id="IPR029389">
    <property type="entry name" value="IZUMO"/>
</dbReference>
<sequence length="261" mass="29216">MPHCLMPWRCQGWEMGWRSPCLALVAVLILGPGPSWLCLQCDPNFALRFASYAPHLSRKSWGLGDVPAAGRRLRGWAQDTLAELNLGVPAEIPMEKLQAIATVVYGKLDTLFKGNTYKPGVLPEILRSIFEEQVKLLRNAIIESRVKCERHCGIKQYEAVSCVTCNTTKPACFGYNCESSEDWEDALKGLYEYIYSLTTNPGEWSMALKQLPGFSHCTSTRPENLNFTSIESTLSKNWLNLMALKELEGETPVLQLLAPIC</sequence>
<gene>
    <name evidence="3" type="primary">IZUMO4</name>
</gene>
<reference evidence="3 4" key="1">
    <citation type="journal article" date="2019" name="Proc. Natl. Acad. Sci. U.S.A.">
        <title>Regulatory changes in pterin and carotenoid genes underlie balanced color polymorphisms in the wall lizard.</title>
        <authorList>
            <person name="Andrade P."/>
            <person name="Pinho C."/>
            <person name="Perez I de Lanuza G."/>
            <person name="Afonso S."/>
            <person name="Brejcha J."/>
            <person name="Rubin C.J."/>
            <person name="Wallerman O."/>
            <person name="Pereira P."/>
            <person name="Sabatino S.J."/>
            <person name="Bellati A."/>
            <person name="Pellitteri-Rosa D."/>
            <person name="Bosakova Z."/>
            <person name="Bunikis I."/>
            <person name="Carretero M.A."/>
            <person name="Feiner N."/>
            <person name="Marsik P."/>
            <person name="Pauperio F."/>
            <person name="Salvi D."/>
            <person name="Soler L."/>
            <person name="While G.M."/>
            <person name="Uller T."/>
            <person name="Font E."/>
            <person name="Andersson L."/>
            <person name="Carneiro M."/>
        </authorList>
    </citation>
    <scope>NUCLEOTIDE SEQUENCE</scope>
</reference>
<dbReference type="Ensembl" id="ENSPMRT00000033352.1">
    <property type="protein sequence ID" value="ENSPMRP00000031437.1"/>
    <property type="gene ID" value="ENSPMRG00000020380.1"/>
</dbReference>
<dbReference type="Proteomes" id="UP000472272">
    <property type="component" value="Chromosome 18"/>
</dbReference>
<proteinExistence type="inferred from homology"/>
<protein>
    <submittedName>
        <fullName evidence="3">IZUMO family member 4</fullName>
    </submittedName>
</protein>
<organism evidence="3 4">
    <name type="scientific">Podarcis muralis</name>
    <name type="common">Wall lizard</name>
    <name type="synonym">Lacerta muralis</name>
    <dbReference type="NCBI Taxonomy" id="64176"/>
    <lineage>
        <taxon>Eukaryota</taxon>
        <taxon>Metazoa</taxon>
        <taxon>Chordata</taxon>
        <taxon>Craniata</taxon>
        <taxon>Vertebrata</taxon>
        <taxon>Euteleostomi</taxon>
        <taxon>Lepidosauria</taxon>
        <taxon>Squamata</taxon>
        <taxon>Bifurcata</taxon>
        <taxon>Unidentata</taxon>
        <taxon>Episquamata</taxon>
        <taxon>Laterata</taxon>
        <taxon>Lacertibaenia</taxon>
        <taxon>Lacertidae</taxon>
        <taxon>Podarcis</taxon>
    </lineage>
</organism>
<dbReference type="InterPro" id="IPR052868">
    <property type="entry name" value="Izumo_fusion"/>
</dbReference>
<dbReference type="AlphaFoldDB" id="A0A670K9G0"/>
<evidence type="ECO:0000313" key="4">
    <source>
        <dbReference type="Proteomes" id="UP000472272"/>
    </source>
</evidence>
<evidence type="ECO:0000256" key="1">
    <source>
        <dbReference type="ARBA" id="ARBA00009633"/>
    </source>
</evidence>
<dbReference type="PANTHER" id="PTHR37357:SF1">
    <property type="entry name" value="IZUMO SPERM-EGG FUSION PROTEIN 4"/>
    <property type="match status" value="1"/>
</dbReference>
<comment type="similarity">
    <text evidence="1">Belongs to the Izumo family.</text>
</comment>
<dbReference type="PANTHER" id="PTHR37357">
    <property type="entry name" value="IZUMO SPERM-EGG FUSION PROTEIN 4"/>
    <property type="match status" value="1"/>
</dbReference>
<name>A0A670K9G0_PODMU</name>
<evidence type="ECO:0000256" key="2">
    <source>
        <dbReference type="ARBA" id="ARBA00022729"/>
    </source>
</evidence>
<keyword evidence="4" id="KW-1185">Reference proteome</keyword>
<keyword evidence="2" id="KW-0732">Signal</keyword>
<dbReference type="GeneTree" id="ENSGT00390000015418"/>